<keyword evidence="5" id="KW-0413">Isomerase</keyword>
<feature type="coiled-coil region" evidence="10">
    <location>
        <begin position="364"/>
        <end position="391"/>
    </location>
</feature>
<keyword evidence="1 9" id="KW-0547">Nucleotide-binding</keyword>
<dbReference type="PROSITE" id="PS01014">
    <property type="entry name" value="NUSG"/>
    <property type="match status" value="1"/>
</dbReference>
<keyword evidence="15" id="KW-1185">Reference proteome</keyword>
<dbReference type="GO" id="GO:0043138">
    <property type="term" value="F:3'-5' DNA helicase activity"/>
    <property type="evidence" value="ECO:0007669"/>
    <property type="project" value="UniProtKB-EC"/>
</dbReference>
<comment type="catalytic activity">
    <reaction evidence="6">
        <text>Couples ATP hydrolysis with the unwinding of duplex DNA by translocating in the 3'-5' direction.</text>
        <dbReference type="EC" id="5.6.2.4"/>
    </reaction>
</comment>
<accession>A0A1K1LUD9</accession>
<keyword evidence="4 9" id="KW-0067">ATP-binding</keyword>
<dbReference type="STRING" id="1004.SAMN05661012_00145"/>
<name>A0A1K1LUD9_9BACT</name>
<evidence type="ECO:0000313" key="14">
    <source>
        <dbReference type="Proteomes" id="UP000183788"/>
    </source>
</evidence>
<proteinExistence type="predicted"/>
<dbReference type="Pfam" id="PF13361">
    <property type="entry name" value="UvrD_C"/>
    <property type="match status" value="1"/>
</dbReference>
<dbReference type="AlphaFoldDB" id="A0A1K1LUD9"/>
<dbReference type="PANTHER" id="PTHR11070:SF30">
    <property type="entry name" value="F-BOX DNA HELICASE 1"/>
    <property type="match status" value="1"/>
</dbReference>
<evidence type="ECO:0000256" key="7">
    <source>
        <dbReference type="ARBA" id="ARBA00034808"/>
    </source>
</evidence>
<evidence type="ECO:0000256" key="5">
    <source>
        <dbReference type="ARBA" id="ARBA00023235"/>
    </source>
</evidence>
<dbReference type="PROSITE" id="PS51198">
    <property type="entry name" value="UVRD_HELICASE_ATP_BIND"/>
    <property type="match status" value="1"/>
</dbReference>
<dbReference type="EMBL" id="FPIZ01000001">
    <property type="protein sequence ID" value="SFW13270.1"/>
    <property type="molecule type" value="Genomic_DNA"/>
</dbReference>
<dbReference type="EC" id="5.6.2.4" evidence="7"/>
<feature type="domain" description="UvrD-like helicase ATP-binding" evidence="11">
    <location>
        <begin position="9"/>
        <end position="279"/>
    </location>
</feature>
<dbReference type="InterPro" id="IPR014016">
    <property type="entry name" value="UvrD-like_ATP-bd"/>
</dbReference>
<evidence type="ECO:0000313" key="13">
    <source>
        <dbReference type="EMBL" id="WQG89459.1"/>
    </source>
</evidence>
<dbReference type="EMBL" id="CP140154">
    <property type="protein sequence ID" value="WQG89459.1"/>
    <property type="molecule type" value="Genomic_DNA"/>
</dbReference>
<dbReference type="GO" id="GO:0003677">
    <property type="term" value="F:DNA binding"/>
    <property type="evidence" value="ECO:0007669"/>
    <property type="project" value="InterPro"/>
</dbReference>
<dbReference type="SUPFAM" id="SSF52540">
    <property type="entry name" value="P-loop containing nucleoside triphosphate hydrolases"/>
    <property type="match status" value="1"/>
</dbReference>
<gene>
    <name evidence="12" type="ORF">SAMN05661012_00145</name>
    <name evidence="13" type="ORF">SR876_31495</name>
</gene>
<dbReference type="InterPro" id="IPR027417">
    <property type="entry name" value="P-loop_NTPase"/>
</dbReference>
<evidence type="ECO:0000256" key="2">
    <source>
        <dbReference type="ARBA" id="ARBA00022801"/>
    </source>
</evidence>
<evidence type="ECO:0000256" key="8">
    <source>
        <dbReference type="ARBA" id="ARBA00048988"/>
    </source>
</evidence>
<dbReference type="Gene3D" id="3.40.50.300">
    <property type="entry name" value="P-loop containing nucleotide triphosphate hydrolases"/>
    <property type="match status" value="2"/>
</dbReference>
<organism evidence="12 14">
    <name type="scientific">Chitinophaga sancti</name>
    <dbReference type="NCBI Taxonomy" id="1004"/>
    <lineage>
        <taxon>Bacteria</taxon>
        <taxon>Pseudomonadati</taxon>
        <taxon>Bacteroidota</taxon>
        <taxon>Chitinophagia</taxon>
        <taxon>Chitinophagales</taxon>
        <taxon>Chitinophagaceae</taxon>
        <taxon>Chitinophaga</taxon>
    </lineage>
</organism>
<dbReference type="GO" id="GO:0004527">
    <property type="term" value="F:exonuclease activity"/>
    <property type="evidence" value="ECO:0007669"/>
    <property type="project" value="UniProtKB-KW"/>
</dbReference>
<dbReference type="InterPro" id="IPR015869">
    <property type="entry name" value="Transcrpt_antiterm_NusG_bac_CS"/>
</dbReference>
<evidence type="ECO:0000313" key="12">
    <source>
        <dbReference type="EMBL" id="SFW13270.1"/>
    </source>
</evidence>
<keyword evidence="13" id="KW-0540">Nuclease</keyword>
<feature type="binding site" evidence="9">
    <location>
        <begin position="30"/>
        <end position="37"/>
    </location>
    <ligand>
        <name>ATP</name>
        <dbReference type="ChEBI" id="CHEBI:30616"/>
    </ligand>
</feature>
<dbReference type="RefSeq" id="WP_218163967.1">
    <property type="nucleotide sequence ID" value="NZ_CP139972.1"/>
</dbReference>
<evidence type="ECO:0000256" key="6">
    <source>
        <dbReference type="ARBA" id="ARBA00034617"/>
    </source>
</evidence>
<evidence type="ECO:0000256" key="9">
    <source>
        <dbReference type="PROSITE-ProRule" id="PRU00560"/>
    </source>
</evidence>
<dbReference type="InterPro" id="IPR000212">
    <property type="entry name" value="DNA_helicase_UvrD/REP"/>
</dbReference>
<keyword evidence="3 9" id="KW-0347">Helicase</keyword>
<reference evidence="13 15" key="2">
    <citation type="submission" date="2023-11" db="EMBL/GenBank/DDBJ databases">
        <title>MicrobeMod: A computational toolkit for identifying prokaryotic methylation and restriction-modification with nanopore sequencing.</title>
        <authorList>
            <person name="Crits-Christoph A."/>
            <person name="Kang S.C."/>
            <person name="Lee H."/>
            <person name="Ostrov N."/>
        </authorList>
    </citation>
    <scope>NUCLEOTIDE SEQUENCE [LARGE SCALE GENOMIC DNA]</scope>
    <source>
        <strain evidence="13 15">ATCC 23090</strain>
    </source>
</reference>
<protein>
    <recommendedName>
        <fullName evidence="7">DNA 3'-5' helicase</fullName>
        <ecNumber evidence="7">5.6.2.4</ecNumber>
    </recommendedName>
</protein>
<evidence type="ECO:0000259" key="11">
    <source>
        <dbReference type="PROSITE" id="PS51198"/>
    </source>
</evidence>
<evidence type="ECO:0000256" key="3">
    <source>
        <dbReference type="ARBA" id="ARBA00022806"/>
    </source>
</evidence>
<dbReference type="Proteomes" id="UP000183788">
    <property type="component" value="Unassembled WGS sequence"/>
</dbReference>
<evidence type="ECO:0000313" key="15">
    <source>
        <dbReference type="Proteomes" id="UP001326715"/>
    </source>
</evidence>
<dbReference type="PANTHER" id="PTHR11070">
    <property type="entry name" value="UVRD / RECB / PCRA DNA HELICASE FAMILY MEMBER"/>
    <property type="match status" value="1"/>
</dbReference>
<comment type="catalytic activity">
    <reaction evidence="8">
        <text>ATP + H2O = ADP + phosphate + H(+)</text>
        <dbReference type="Rhea" id="RHEA:13065"/>
        <dbReference type="ChEBI" id="CHEBI:15377"/>
        <dbReference type="ChEBI" id="CHEBI:15378"/>
        <dbReference type="ChEBI" id="CHEBI:30616"/>
        <dbReference type="ChEBI" id="CHEBI:43474"/>
        <dbReference type="ChEBI" id="CHEBI:456216"/>
        <dbReference type="EC" id="5.6.2.4"/>
    </reaction>
</comment>
<keyword evidence="2 9" id="KW-0378">Hydrolase</keyword>
<dbReference type="GO" id="GO:0005524">
    <property type="term" value="F:ATP binding"/>
    <property type="evidence" value="ECO:0007669"/>
    <property type="project" value="UniProtKB-UniRule"/>
</dbReference>
<dbReference type="InterPro" id="IPR014017">
    <property type="entry name" value="DNA_helicase_UvrD-like_C"/>
</dbReference>
<evidence type="ECO:0000256" key="10">
    <source>
        <dbReference type="SAM" id="Coils"/>
    </source>
</evidence>
<dbReference type="GO" id="GO:0000725">
    <property type="term" value="P:recombinational repair"/>
    <property type="evidence" value="ECO:0007669"/>
    <property type="project" value="TreeGrafter"/>
</dbReference>
<reference evidence="12 14" key="1">
    <citation type="submission" date="2016-11" db="EMBL/GenBank/DDBJ databases">
        <authorList>
            <person name="Jaros S."/>
            <person name="Januszkiewicz K."/>
            <person name="Wedrychowicz H."/>
        </authorList>
    </citation>
    <scope>NUCLEOTIDE SEQUENCE [LARGE SCALE GENOMIC DNA]</scope>
    <source>
        <strain evidence="12 14">DSM 784</strain>
    </source>
</reference>
<keyword evidence="13" id="KW-0269">Exonuclease</keyword>
<evidence type="ECO:0000256" key="1">
    <source>
        <dbReference type="ARBA" id="ARBA00022741"/>
    </source>
</evidence>
<sequence length="600" mass="68600">MEQRNGYSSVKLTKEQIAIIQSKGSVRINAIAGSGKTTTIVEYAASRPGNPSILYLAFNKSVRLEATRKFEAKGLSNVRVETAHSLAYKQIVFQYNYKVRGQGYKNGEIVDMLRLKGNGDKHSEYVIATHINKFLSYYCNSSTIKVVELNYLETLTDKEAIDFVTKFYTVIENGTRAMLNKMNTGEIEITHDFYLKKFQLVNPTLYYDYILFDEAQDASGVMLDVILKQEGTKVIVGDIHQQIYGWRHAVNSLEKADFDLLRLSTSFRYVQDVANLASEILFWKNHLAETSRVSIFGRPTPVKLGNLKATIARTNLGLLLNAIDFITDHPKVKHIYFEGNINSYTYADDGTSLYDVLNLQNGNIDRVNDKVVKSMRNMEELEEYIEKTEDVQLGTMVEIVKEYGNEIFGIMKKLKSLHVGDDERHKAEMVFSTVHRAKGMEYDVVYLVNDFIAEEKLRELIKKEEADVDRLMEEVNLLYVAVTRTKGQLNIPETLVPAGFPGSPYINVLKVKAEGNPYNNIKSSSLRRLNKHTPEENKAKTFIKKREAIKSAGKPWSARQDEELKIMFEKGMPVSRLTVYFDRTKGEILERLKKLGYYFD</sequence>
<dbReference type="Proteomes" id="UP001326715">
    <property type="component" value="Chromosome"/>
</dbReference>
<evidence type="ECO:0000256" key="4">
    <source>
        <dbReference type="ARBA" id="ARBA00022840"/>
    </source>
</evidence>
<keyword evidence="10" id="KW-0175">Coiled coil</keyword>